<evidence type="ECO:0000256" key="7">
    <source>
        <dbReference type="ARBA" id="ARBA00023034"/>
    </source>
</evidence>
<organism evidence="11 12">
    <name type="scientific">Patella caerulea</name>
    <name type="common">Rayed Mediterranean limpet</name>
    <dbReference type="NCBI Taxonomy" id="87958"/>
    <lineage>
        <taxon>Eukaryota</taxon>
        <taxon>Metazoa</taxon>
        <taxon>Spiralia</taxon>
        <taxon>Lophotrochozoa</taxon>
        <taxon>Mollusca</taxon>
        <taxon>Gastropoda</taxon>
        <taxon>Patellogastropoda</taxon>
        <taxon>Patelloidea</taxon>
        <taxon>Patellidae</taxon>
        <taxon>Patella</taxon>
    </lineage>
</organism>
<dbReference type="SUPFAM" id="SSF52540">
    <property type="entry name" value="P-loop containing nucleoside triphosphate hydrolases"/>
    <property type="match status" value="1"/>
</dbReference>
<keyword evidence="12" id="KW-1185">Reference proteome</keyword>
<keyword evidence="9" id="KW-0325">Glycoprotein</keyword>
<evidence type="ECO:0000256" key="8">
    <source>
        <dbReference type="ARBA" id="ARBA00023136"/>
    </source>
</evidence>
<name>A0AAN8Q2T6_PATCE</name>
<keyword evidence="5" id="KW-0735">Signal-anchor</keyword>
<accession>A0AAN8Q2T6</accession>
<dbReference type="Proteomes" id="UP001347796">
    <property type="component" value="Unassembled WGS sequence"/>
</dbReference>
<comment type="similarity">
    <text evidence="2">Belongs to the galactose-3-O-sulfotransferase family.</text>
</comment>
<evidence type="ECO:0000256" key="10">
    <source>
        <dbReference type="SAM" id="SignalP"/>
    </source>
</evidence>
<protein>
    <submittedName>
        <fullName evidence="11">Uncharacterized protein</fullName>
    </submittedName>
</protein>
<keyword evidence="4" id="KW-0812">Transmembrane</keyword>
<keyword evidence="7" id="KW-0333">Golgi apparatus</keyword>
<evidence type="ECO:0000256" key="1">
    <source>
        <dbReference type="ARBA" id="ARBA00004323"/>
    </source>
</evidence>
<keyword evidence="10" id="KW-0732">Signal</keyword>
<evidence type="ECO:0000256" key="5">
    <source>
        <dbReference type="ARBA" id="ARBA00022968"/>
    </source>
</evidence>
<sequence>MLRHIRKWWICLLLVVFTTSLFLNNNRQWDSRRESCVHAPSYVERVKLYDQIPFRHVVFIKVHKAASTTVMNIMLRYGLKNNLTIMLPKTGTAINQVGAVSEKSILPSLTGKYDILCNHVIYNRTAIGSFFPRDTKYVTVIREPFNQFVSAFQYYRHVQPSKYLLKFSGSNPLQEYLTNPSKYEGKNPIYSFTNNRMSIDLGYSIADVKNSTYIKDFLKMLNKDFDLVMLVEYFDESMILLRRTLNWDLKDVLYISSNVFPKRKFSTKTTASDRKAYERLATADYALYEYFYRIFWRKIFEQGTEFLEEVRTFRKLRMLMSDFCRGNTESFSIILEETDWNPVIVVTKQDCYIMLQRETSLINYIQSDVEYMAKYKNLTSIG</sequence>
<feature type="signal peptide" evidence="10">
    <location>
        <begin position="1"/>
        <end position="20"/>
    </location>
</feature>
<dbReference type="InterPro" id="IPR027417">
    <property type="entry name" value="P-loop_NTPase"/>
</dbReference>
<comment type="caution">
    <text evidence="11">The sequence shown here is derived from an EMBL/GenBank/DDBJ whole genome shotgun (WGS) entry which is preliminary data.</text>
</comment>
<dbReference type="GO" id="GO:0009247">
    <property type="term" value="P:glycolipid biosynthetic process"/>
    <property type="evidence" value="ECO:0007669"/>
    <property type="project" value="InterPro"/>
</dbReference>
<dbReference type="InterPro" id="IPR009729">
    <property type="entry name" value="Gal-3-0_sulfotransfrase"/>
</dbReference>
<evidence type="ECO:0000256" key="4">
    <source>
        <dbReference type="ARBA" id="ARBA00022692"/>
    </source>
</evidence>
<dbReference type="GO" id="GO:0001733">
    <property type="term" value="F:galactosylceramide sulfotransferase activity"/>
    <property type="evidence" value="ECO:0007669"/>
    <property type="project" value="InterPro"/>
</dbReference>
<evidence type="ECO:0000313" key="11">
    <source>
        <dbReference type="EMBL" id="KAK6181320.1"/>
    </source>
</evidence>
<dbReference type="Gene3D" id="3.40.50.300">
    <property type="entry name" value="P-loop containing nucleotide triphosphate hydrolases"/>
    <property type="match status" value="1"/>
</dbReference>
<keyword evidence="6" id="KW-1133">Transmembrane helix</keyword>
<evidence type="ECO:0000256" key="6">
    <source>
        <dbReference type="ARBA" id="ARBA00022989"/>
    </source>
</evidence>
<comment type="subcellular location">
    <subcellularLocation>
        <location evidence="1">Golgi apparatus membrane</location>
        <topology evidence="1">Single-pass type II membrane protein</topology>
    </subcellularLocation>
</comment>
<dbReference type="AlphaFoldDB" id="A0AAN8Q2T6"/>
<proteinExistence type="inferred from homology"/>
<gene>
    <name evidence="11" type="ORF">SNE40_009199</name>
</gene>
<evidence type="ECO:0000256" key="9">
    <source>
        <dbReference type="ARBA" id="ARBA00023180"/>
    </source>
</evidence>
<dbReference type="Pfam" id="PF06990">
    <property type="entry name" value="Gal-3-0_sulfotr"/>
    <property type="match status" value="1"/>
</dbReference>
<dbReference type="PANTHER" id="PTHR14647">
    <property type="entry name" value="GALACTOSE-3-O-SULFOTRANSFERASE"/>
    <property type="match status" value="1"/>
</dbReference>
<evidence type="ECO:0000313" key="12">
    <source>
        <dbReference type="Proteomes" id="UP001347796"/>
    </source>
</evidence>
<evidence type="ECO:0000256" key="3">
    <source>
        <dbReference type="ARBA" id="ARBA00022679"/>
    </source>
</evidence>
<keyword evidence="3" id="KW-0808">Transferase</keyword>
<evidence type="ECO:0000256" key="2">
    <source>
        <dbReference type="ARBA" id="ARBA00008124"/>
    </source>
</evidence>
<dbReference type="EMBL" id="JAZGQO010000007">
    <property type="protein sequence ID" value="KAK6181320.1"/>
    <property type="molecule type" value="Genomic_DNA"/>
</dbReference>
<dbReference type="PANTHER" id="PTHR14647:SF87">
    <property type="entry name" value="PUTATIVE-RELATED"/>
    <property type="match status" value="1"/>
</dbReference>
<keyword evidence="8" id="KW-0472">Membrane</keyword>
<feature type="chain" id="PRO_5042940507" evidence="10">
    <location>
        <begin position="21"/>
        <end position="382"/>
    </location>
</feature>
<dbReference type="GO" id="GO:0000139">
    <property type="term" value="C:Golgi membrane"/>
    <property type="evidence" value="ECO:0007669"/>
    <property type="project" value="UniProtKB-SubCell"/>
</dbReference>
<reference evidence="11 12" key="1">
    <citation type="submission" date="2024-01" db="EMBL/GenBank/DDBJ databases">
        <title>The genome of the rayed Mediterranean limpet Patella caerulea (Linnaeus, 1758).</title>
        <authorList>
            <person name="Anh-Thu Weber A."/>
            <person name="Halstead-Nussloch G."/>
        </authorList>
    </citation>
    <scope>NUCLEOTIDE SEQUENCE [LARGE SCALE GENOMIC DNA]</scope>
    <source>
        <strain evidence="11">AATW-2023a</strain>
        <tissue evidence="11">Whole specimen</tissue>
    </source>
</reference>